<keyword evidence="2" id="KW-1185">Reference proteome</keyword>
<dbReference type="KEGG" id="ttf:THTE_2456"/>
<accession>A0A286RGG6</accession>
<organism evidence="1 2">
    <name type="scientific">Thermogutta terrifontis</name>
    <dbReference type="NCBI Taxonomy" id="1331910"/>
    <lineage>
        <taxon>Bacteria</taxon>
        <taxon>Pseudomonadati</taxon>
        <taxon>Planctomycetota</taxon>
        <taxon>Planctomycetia</taxon>
        <taxon>Pirellulales</taxon>
        <taxon>Thermoguttaceae</taxon>
        <taxon>Thermogutta</taxon>
    </lineage>
</organism>
<reference evidence="1 2" key="1">
    <citation type="journal article" name="Front. Microbiol.">
        <title>Sugar Metabolism of the First Thermophilic Planctomycete Thermogutta terrifontis: Comparative Genomic and Transcriptomic Approaches.</title>
        <authorList>
            <person name="Elcheninov A.G."/>
            <person name="Menzel P."/>
            <person name="Gudbergsdottir S.R."/>
            <person name="Slesarev A.I."/>
            <person name="Kadnikov V.V."/>
            <person name="Krogh A."/>
            <person name="Bonch-Osmolovskaya E.A."/>
            <person name="Peng X."/>
            <person name="Kublanov I.V."/>
        </authorList>
    </citation>
    <scope>NUCLEOTIDE SEQUENCE [LARGE SCALE GENOMIC DNA]</scope>
    <source>
        <strain evidence="1 2">R1</strain>
    </source>
</reference>
<evidence type="ECO:0000313" key="1">
    <source>
        <dbReference type="EMBL" id="ASV75058.1"/>
    </source>
</evidence>
<sequence>MLSRLGTKAVFCQNAVAQQKESAKEIGRAGGGQRGRSSKEVGYAFILYAAISGRFDN</sequence>
<evidence type="ECO:0000313" key="2">
    <source>
        <dbReference type="Proteomes" id="UP000215086"/>
    </source>
</evidence>
<protein>
    <submittedName>
        <fullName evidence="1">Uncharacterized protein</fullName>
    </submittedName>
</protein>
<gene>
    <name evidence="1" type="ORF">THTE_2456</name>
</gene>
<dbReference type="AlphaFoldDB" id="A0A286RGG6"/>
<dbReference type="Proteomes" id="UP000215086">
    <property type="component" value="Chromosome"/>
</dbReference>
<dbReference type="EMBL" id="CP018477">
    <property type="protein sequence ID" value="ASV75058.1"/>
    <property type="molecule type" value="Genomic_DNA"/>
</dbReference>
<name>A0A286RGG6_9BACT</name>
<proteinExistence type="predicted"/>